<dbReference type="InterPro" id="IPR050230">
    <property type="entry name" value="CALM/Myosin/TropC-like"/>
</dbReference>
<comment type="caution">
    <text evidence="7">The sequence shown here is derived from an EMBL/GenBank/DDBJ whole genome shotgun (WGS) entry which is preliminary data.</text>
</comment>
<feature type="domain" description="EF-hand" evidence="6">
    <location>
        <begin position="86"/>
        <end position="121"/>
    </location>
</feature>
<evidence type="ECO:0000256" key="4">
    <source>
        <dbReference type="ARBA" id="ARBA00022837"/>
    </source>
</evidence>
<evidence type="ECO:0000256" key="5">
    <source>
        <dbReference type="ARBA" id="ARBA00022990"/>
    </source>
</evidence>
<feature type="domain" description="EF-hand" evidence="6">
    <location>
        <begin position="122"/>
        <end position="157"/>
    </location>
</feature>
<dbReference type="Pfam" id="PF13499">
    <property type="entry name" value="EF-hand_7"/>
    <property type="match status" value="2"/>
</dbReference>
<dbReference type="Gene3D" id="1.10.238.10">
    <property type="entry name" value="EF-hand"/>
    <property type="match status" value="3"/>
</dbReference>
<evidence type="ECO:0000256" key="1">
    <source>
        <dbReference type="ARBA" id="ARBA00020786"/>
    </source>
</evidence>
<dbReference type="InterPro" id="IPR018247">
    <property type="entry name" value="EF_Hand_1_Ca_BS"/>
</dbReference>
<keyword evidence="4" id="KW-0106">Calcium</keyword>
<protein>
    <recommendedName>
        <fullName evidence="1">Calmodulin</fullName>
    </recommendedName>
</protein>
<dbReference type="GO" id="GO:0005509">
    <property type="term" value="F:calcium ion binding"/>
    <property type="evidence" value="ECO:0007669"/>
    <property type="project" value="InterPro"/>
</dbReference>
<keyword evidence="5" id="KW-0007">Acetylation</keyword>
<gene>
    <name evidence="7" type="ORF">EVOR1521_LOCUS22464</name>
</gene>
<keyword evidence="3" id="KW-0677">Repeat</keyword>
<evidence type="ECO:0000313" key="8">
    <source>
        <dbReference type="Proteomes" id="UP001178507"/>
    </source>
</evidence>
<keyword evidence="2" id="KW-0479">Metal-binding</keyword>
<organism evidence="7 8">
    <name type="scientific">Effrenium voratum</name>
    <dbReference type="NCBI Taxonomy" id="2562239"/>
    <lineage>
        <taxon>Eukaryota</taxon>
        <taxon>Sar</taxon>
        <taxon>Alveolata</taxon>
        <taxon>Dinophyceae</taxon>
        <taxon>Suessiales</taxon>
        <taxon>Symbiodiniaceae</taxon>
        <taxon>Effrenium</taxon>
    </lineage>
</organism>
<dbReference type="AlphaFoldDB" id="A0AA36NAI6"/>
<proteinExistence type="predicted"/>
<name>A0AA36NAI6_9DINO</name>
<dbReference type="Proteomes" id="UP001178507">
    <property type="component" value="Unassembled WGS sequence"/>
</dbReference>
<evidence type="ECO:0000259" key="6">
    <source>
        <dbReference type="PROSITE" id="PS50222"/>
    </source>
</evidence>
<feature type="domain" description="EF-hand" evidence="6">
    <location>
        <begin position="13"/>
        <end position="48"/>
    </location>
</feature>
<dbReference type="PROSITE" id="PS50222">
    <property type="entry name" value="EF_HAND_2"/>
    <property type="match status" value="4"/>
</dbReference>
<dbReference type="PROSITE" id="PS00018">
    <property type="entry name" value="EF_HAND_1"/>
    <property type="match status" value="4"/>
</dbReference>
<dbReference type="EMBL" id="CAUJNA010003309">
    <property type="protein sequence ID" value="CAJ1398794.1"/>
    <property type="molecule type" value="Genomic_DNA"/>
</dbReference>
<evidence type="ECO:0000256" key="2">
    <source>
        <dbReference type="ARBA" id="ARBA00022723"/>
    </source>
</evidence>
<feature type="domain" description="EF-hand" evidence="6">
    <location>
        <begin position="49"/>
        <end position="84"/>
    </location>
</feature>
<dbReference type="InterPro" id="IPR002048">
    <property type="entry name" value="EF_hand_dom"/>
</dbReference>
<dbReference type="InterPro" id="IPR011992">
    <property type="entry name" value="EF-hand-dom_pair"/>
</dbReference>
<dbReference type="GO" id="GO:0016460">
    <property type="term" value="C:myosin II complex"/>
    <property type="evidence" value="ECO:0007669"/>
    <property type="project" value="TreeGrafter"/>
</dbReference>
<reference evidence="7" key="1">
    <citation type="submission" date="2023-08" db="EMBL/GenBank/DDBJ databases">
        <authorList>
            <person name="Chen Y."/>
            <person name="Shah S."/>
            <person name="Dougan E. K."/>
            <person name="Thang M."/>
            <person name="Chan C."/>
        </authorList>
    </citation>
    <scope>NUCLEOTIDE SEQUENCE</scope>
</reference>
<dbReference type="FunFam" id="1.10.238.10:FF:000251">
    <property type="entry name" value="Calmodulin-related protein 97A"/>
    <property type="match status" value="1"/>
</dbReference>
<sequence length="159" mass="17649">MDLGSKAISLTQAQVEEFQEAFGLFDKDGDGRISVDELGVVLKALGRKPTQEELKAMVGEADEDGSGEIEFPEFLKLMAAKLHDMDSVEEMQEAFSVFDRDKSGRVTPSELKHVMNSLGEKVTNEEVEEMIKEADIDGDGELSFQDFLQFVQLKGLNAR</sequence>
<evidence type="ECO:0000313" key="7">
    <source>
        <dbReference type="EMBL" id="CAJ1398794.1"/>
    </source>
</evidence>
<accession>A0AA36NAI6</accession>
<dbReference type="FunFam" id="1.10.238.10:FF:000034">
    <property type="entry name" value="Calmodulin"/>
    <property type="match status" value="1"/>
</dbReference>
<evidence type="ECO:0000256" key="3">
    <source>
        <dbReference type="ARBA" id="ARBA00022737"/>
    </source>
</evidence>
<dbReference type="SUPFAM" id="SSF47473">
    <property type="entry name" value="EF-hand"/>
    <property type="match status" value="1"/>
</dbReference>
<dbReference type="PANTHER" id="PTHR23048">
    <property type="entry name" value="MYOSIN LIGHT CHAIN 1, 3"/>
    <property type="match status" value="1"/>
</dbReference>
<dbReference type="SMART" id="SM00054">
    <property type="entry name" value="EFh"/>
    <property type="match status" value="4"/>
</dbReference>
<dbReference type="GO" id="GO:0005737">
    <property type="term" value="C:cytoplasm"/>
    <property type="evidence" value="ECO:0007669"/>
    <property type="project" value="UniProtKB-ARBA"/>
</dbReference>
<keyword evidence="8" id="KW-1185">Reference proteome</keyword>
<dbReference type="PANTHER" id="PTHR23048:SF0">
    <property type="entry name" value="CALMODULIN LIKE 3"/>
    <property type="match status" value="1"/>
</dbReference>